<evidence type="ECO:0000256" key="2">
    <source>
        <dbReference type="ARBA" id="ARBA00023315"/>
    </source>
</evidence>
<dbReference type="EMBL" id="JAAFGS010000006">
    <property type="protein sequence ID" value="NGZ76937.1"/>
    <property type="molecule type" value="Genomic_DNA"/>
</dbReference>
<dbReference type="RefSeq" id="WP_166276375.1">
    <property type="nucleotide sequence ID" value="NZ_JAAFGS010000006.1"/>
</dbReference>
<name>A0ABX0F7W6_9BACL</name>
<dbReference type="PROSITE" id="PS51186">
    <property type="entry name" value="GNAT"/>
    <property type="match status" value="1"/>
</dbReference>
<gene>
    <name evidence="4" type="ORF">GYN08_16645</name>
</gene>
<keyword evidence="2" id="KW-0012">Acyltransferase</keyword>
<dbReference type="Proteomes" id="UP000800303">
    <property type="component" value="Unassembled WGS sequence"/>
</dbReference>
<sequence>MEWSIREARAEDLPDLKKLCWELDTDAVFYQPKRFVLAERPDEFLLSIIEGSDSGILAAEGEEGVVGFSLLQEKATPPISCLLEKRYVYVLELIVSEKHRSEGIGALLLEASKQWGRQRGLDFLRLSVFEENVRGIAFYEKNGLAAAMKTMECEL</sequence>
<evidence type="ECO:0000256" key="1">
    <source>
        <dbReference type="ARBA" id="ARBA00022679"/>
    </source>
</evidence>
<protein>
    <submittedName>
        <fullName evidence="4">GNAT family N-acetyltransferase</fullName>
    </submittedName>
</protein>
<feature type="domain" description="N-acetyltransferase" evidence="3">
    <location>
        <begin position="3"/>
        <end position="155"/>
    </location>
</feature>
<dbReference type="InterPro" id="IPR016181">
    <property type="entry name" value="Acyl_CoA_acyltransferase"/>
</dbReference>
<dbReference type="InterPro" id="IPR050680">
    <property type="entry name" value="YpeA/RimI_acetyltransf"/>
</dbReference>
<dbReference type="SUPFAM" id="SSF55729">
    <property type="entry name" value="Acyl-CoA N-acyltransferases (Nat)"/>
    <property type="match status" value="1"/>
</dbReference>
<dbReference type="Pfam" id="PF00583">
    <property type="entry name" value="Acetyltransf_1"/>
    <property type="match status" value="1"/>
</dbReference>
<dbReference type="InterPro" id="IPR000182">
    <property type="entry name" value="GNAT_dom"/>
</dbReference>
<organism evidence="4 5">
    <name type="scientific">Saccharibacillus alkalitolerans</name>
    <dbReference type="NCBI Taxonomy" id="2705290"/>
    <lineage>
        <taxon>Bacteria</taxon>
        <taxon>Bacillati</taxon>
        <taxon>Bacillota</taxon>
        <taxon>Bacilli</taxon>
        <taxon>Bacillales</taxon>
        <taxon>Paenibacillaceae</taxon>
        <taxon>Saccharibacillus</taxon>
    </lineage>
</organism>
<dbReference type="Gene3D" id="3.40.630.30">
    <property type="match status" value="1"/>
</dbReference>
<accession>A0ABX0F7W6</accession>
<keyword evidence="1" id="KW-0808">Transferase</keyword>
<dbReference type="PANTHER" id="PTHR43420">
    <property type="entry name" value="ACETYLTRANSFERASE"/>
    <property type="match status" value="1"/>
</dbReference>
<evidence type="ECO:0000313" key="5">
    <source>
        <dbReference type="Proteomes" id="UP000800303"/>
    </source>
</evidence>
<comment type="caution">
    <text evidence="4">The sequence shown here is derived from an EMBL/GenBank/DDBJ whole genome shotgun (WGS) entry which is preliminary data.</text>
</comment>
<evidence type="ECO:0000259" key="3">
    <source>
        <dbReference type="PROSITE" id="PS51186"/>
    </source>
</evidence>
<dbReference type="CDD" id="cd04301">
    <property type="entry name" value="NAT_SF"/>
    <property type="match status" value="1"/>
</dbReference>
<proteinExistence type="predicted"/>
<evidence type="ECO:0000313" key="4">
    <source>
        <dbReference type="EMBL" id="NGZ76937.1"/>
    </source>
</evidence>
<keyword evidence="5" id="KW-1185">Reference proteome</keyword>
<reference evidence="4 5" key="1">
    <citation type="submission" date="2020-01" db="EMBL/GenBank/DDBJ databases">
        <title>Polyphasic characterisation and genomic insights into a novel alkali tolerant bacterium VR-M41.</title>
        <authorList>
            <person name="Vemuluri V.R."/>
        </authorList>
    </citation>
    <scope>NUCLEOTIDE SEQUENCE [LARGE SCALE GENOMIC DNA]</scope>
    <source>
        <strain evidence="4 5">VR-M41</strain>
    </source>
</reference>